<accession>A0A061QPP1</accession>
<feature type="compositionally biased region" description="Acidic residues" evidence="1">
    <location>
        <begin position="49"/>
        <end position="68"/>
    </location>
</feature>
<feature type="region of interest" description="Disordered" evidence="1">
    <location>
        <begin position="49"/>
        <end position="192"/>
    </location>
</feature>
<evidence type="ECO:0000256" key="2">
    <source>
        <dbReference type="SAM" id="Phobius"/>
    </source>
</evidence>
<keyword evidence="2" id="KW-0812">Transmembrane</keyword>
<keyword evidence="2" id="KW-0472">Membrane</keyword>
<keyword evidence="2" id="KW-1133">Transmembrane helix</keyword>
<feature type="transmembrane region" description="Helical" evidence="2">
    <location>
        <begin position="12"/>
        <end position="30"/>
    </location>
</feature>
<feature type="compositionally biased region" description="Polar residues" evidence="1">
    <location>
        <begin position="103"/>
        <end position="115"/>
    </location>
</feature>
<sequence length="192" mass="21141">MGISIGGVRLSKLSFTWFLYVLLSVLILTAKPNLQVKAEEYEFEQVEIEQVAEEDEEGAAFDEEDTEPLEVPAARSDPADDSQSVQHDQLNVGDEAAMPVAETPSSNPEPDSAPSQEAEDSRSDGKSAAQATLDGISEGLEGIASETSRLKSKLAGHTSRAAERMRETREWVRRKMDSIRDRRGRNSPHQEL</sequence>
<name>A0A061QPP1_9CHLO</name>
<gene>
    <name evidence="3" type="ORF">TSPGSL018_25663</name>
</gene>
<evidence type="ECO:0000256" key="1">
    <source>
        <dbReference type="SAM" id="MobiDB-lite"/>
    </source>
</evidence>
<dbReference type="EMBL" id="GBEZ01025449">
    <property type="protein sequence ID" value="JAC61638.1"/>
    <property type="molecule type" value="Transcribed_RNA"/>
</dbReference>
<organism evidence="3">
    <name type="scientific">Tetraselmis sp. GSL018</name>
    <dbReference type="NCBI Taxonomy" id="582737"/>
    <lineage>
        <taxon>Eukaryota</taxon>
        <taxon>Viridiplantae</taxon>
        <taxon>Chlorophyta</taxon>
        <taxon>core chlorophytes</taxon>
        <taxon>Chlorodendrophyceae</taxon>
        <taxon>Chlorodendrales</taxon>
        <taxon>Chlorodendraceae</taxon>
        <taxon>Tetraselmis</taxon>
    </lineage>
</organism>
<feature type="compositionally biased region" description="Basic and acidic residues" evidence="1">
    <location>
        <begin position="160"/>
        <end position="181"/>
    </location>
</feature>
<proteinExistence type="predicted"/>
<evidence type="ECO:0000313" key="3">
    <source>
        <dbReference type="EMBL" id="JAC61638.1"/>
    </source>
</evidence>
<protein>
    <submittedName>
        <fullName evidence="3">Uncharacterized protein</fullName>
    </submittedName>
</protein>
<reference evidence="3" key="1">
    <citation type="submission" date="2014-05" db="EMBL/GenBank/DDBJ databases">
        <title>The transcriptome of the halophilic microalga Tetraselmis sp. GSL018 isolated from the Great Salt Lake, Utah.</title>
        <authorList>
            <person name="Jinkerson R.E."/>
            <person name="D'Adamo S."/>
            <person name="Posewitz M.C."/>
        </authorList>
    </citation>
    <scope>NUCLEOTIDE SEQUENCE</scope>
    <source>
        <strain evidence="3">GSL018</strain>
    </source>
</reference>
<dbReference type="AlphaFoldDB" id="A0A061QPP1"/>